<dbReference type="Proteomes" id="UP000274504">
    <property type="component" value="Unassembled WGS sequence"/>
</dbReference>
<reference evidence="1 2" key="2">
    <citation type="submission" date="2018-11" db="EMBL/GenBank/DDBJ databases">
        <authorList>
            <consortium name="Pathogen Informatics"/>
        </authorList>
    </citation>
    <scope>NUCLEOTIDE SEQUENCE [LARGE SCALE GENOMIC DNA]</scope>
</reference>
<evidence type="ECO:0000313" key="3">
    <source>
        <dbReference type="WBParaSite" id="HDID_0001037001-mRNA-1"/>
    </source>
</evidence>
<proteinExistence type="predicted"/>
<sequence>MHFRRPEFADDCIGIDVKIQLTDGLGVNKGSTYPLIIQALSDDRVIYSAKTDIQVVEQTNPTLEVNFRLSNVERIGKGKFTLDAELSIFQNSTLECHDATLRLLHGGLFSVTILDVQIIGVTAQVTDLSGGKGVQLFEHGGIYFDSGGFISLSLTQIQPFNINSKMDVAISGSLHCKTYDRSNGELTPRFGQSKYFNYNEVLPIKPEDPRVDPPYITLQKCQLRGERTVTKLLFEAAPDEFWKTRVNSFVDVLFGRQTTIQRITFLSKAVNNRPTLVRILKTNDGKIFEFASQEMVSFQKAQNETSIELENIIKIRGLRIIIKDAIQQHEYINIKMGFYGTIEPQCRGDFDPCDPKIDENADSLCEASVVPRGYIPGQDYVIFCDRIPSFHEDAPPYAACYRAYDKAPTAWKYLGSTLTHVTAYVTALNAIIGVSCQTNNYLMSKDSGDSWVYVNRDYVAHLTSYFQVASVVPIPFERVPQTFEPAVTGTGCTLYTIRDWNFCYDGIYYKGIMVFTWNYI</sequence>
<reference evidence="3" key="1">
    <citation type="submission" date="2017-02" db="UniProtKB">
        <authorList>
            <consortium name="WormBaseParasite"/>
        </authorList>
    </citation>
    <scope>IDENTIFICATION</scope>
</reference>
<protein>
    <submittedName>
        <fullName evidence="3">Ovostatin</fullName>
    </submittedName>
</protein>
<organism evidence="3">
    <name type="scientific">Hymenolepis diminuta</name>
    <name type="common">Rat tapeworm</name>
    <dbReference type="NCBI Taxonomy" id="6216"/>
    <lineage>
        <taxon>Eukaryota</taxon>
        <taxon>Metazoa</taxon>
        <taxon>Spiralia</taxon>
        <taxon>Lophotrochozoa</taxon>
        <taxon>Platyhelminthes</taxon>
        <taxon>Cestoda</taxon>
        <taxon>Eucestoda</taxon>
        <taxon>Cyclophyllidea</taxon>
        <taxon>Hymenolepididae</taxon>
        <taxon>Hymenolepis</taxon>
    </lineage>
</organism>
<dbReference type="OrthoDB" id="6242292at2759"/>
<evidence type="ECO:0000313" key="2">
    <source>
        <dbReference type="Proteomes" id="UP000274504"/>
    </source>
</evidence>
<dbReference type="WBParaSite" id="HDID_0001037001-mRNA-1">
    <property type="protein sequence ID" value="HDID_0001037001-mRNA-1"/>
    <property type="gene ID" value="HDID_0001037001"/>
</dbReference>
<evidence type="ECO:0000313" key="1">
    <source>
        <dbReference type="EMBL" id="VDL63182.1"/>
    </source>
</evidence>
<name>A0A0R3SXA8_HYMDI</name>
<accession>A0A0R3SXA8</accession>
<dbReference type="STRING" id="6216.A0A0R3SXA8"/>
<gene>
    <name evidence="1" type="ORF">HDID_LOCUS10368</name>
</gene>
<dbReference type="EMBL" id="UYSG01011645">
    <property type="protein sequence ID" value="VDL63182.1"/>
    <property type="molecule type" value="Genomic_DNA"/>
</dbReference>
<dbReference type="AlphaFoldDB" id="A0A0R3SXA8"/>